<dbReference type="PROSITE" id="PS51257">
    <property type="entry name" value="PROKAR_LIPOPROTEIN"/>
    <property type="match status" value="1"/>
</dbReference>
<dbReference type="Proteomes" id="UP000240419">
    <property type="component" value="Unassembled WGS sequence"/>
</dbReference>
<name>A0A2P7VPC2_9BACL</name>
<feature type="signal peptide" evidence="1">
    <location>
        <begin position="1"/>
        <end position="27"/>
    </location>
</feature>
<reference evidence="2 3" key="1">
    <citation type="submission" date="2018-03" db="EMBL/GenBank/DDBJ databases">
        <title>Brevisbacillus phylogenomics.</title>
        <authorList>
            <person name="Dunlap C."/>
        </authorList>
    </citation>
    <scope>NUCLEOTIDE SEQUENCE [LARGE SCALE GENOMIC DNA]</scope>
    <source>
        <strain evidence="2 3">NRRL NRS-1210</strain>
    </source>
</reference>
<sequence length="230" mass="26880">MYKKLKLFILLSAVSIVGCSTSNNAVAKPESPHPTPVEYSKKLEILDRLENHDSTLSRMTEILAIEWHHLFTQKNEEDLWNTYFYLTWNLRPDEKERVKSELSTTHKELATYLDMQKQGILPAKEVSIKNIMAERNPNNDGYLVKASYLLTLKDGTTKEVRVELNADDYMETFNPRFNTIATGENLPEPKNEQERLRREFILRALDYNVIKKMTYDEILEMIDMKSVDTK</sequence>
<protein>
    <recommendedName>
        <fullName evidence="4">Lipoprotein</fullName>
    </recommendedName>
</protein>
<keyword evidence="3" id="KW-1185">Reference proteome</keyword>
<dbReference type="EMBL" id="PXZM01000001">
    <property type="protein sequence ID" value="PSK01061.1"/>
    <property type="molecule type" value="Genomic_DNA"/>
</dbReference>
<evidence type="ECO:0000313" key="2">
    <source>
        <dbReference type="EMBL" id="PSK01061.1"/>
    </source>
</evidence>
<dbReference type="AlphaFoldDB" id="A0A2P7VPC2"/>
<comment type="caution">
    <text evidence="2">The sequence shown here is derived from an EMBL/GenBank/DDBJ whole genome shotgun (WGS) entry which is preliminary data.</text>
</comment>
<evidence type="ECO:0000313" key="3">
    <source>
        <dbReference type="Proteomes" id="UP000240419"/>
    </source>
</evidence>
<feature type="chain" id="PRO_5015154848" description="Lipoprotein" evidence="1">
    <location>
        <begin position="28"/>
        <end position="230"/>
    </location>
</feature>
<keyword evidence="1" id="KW-0732">Signal</keyword>
<evidence type="ECO:0008006" key="4">
    <source>
        <dbReference type="Google" id="ProtNLM"/>
    </source>
</evidence>
<organism evidence="2 3">
    <name type="scientific">Brevibacillus fortis</name>
    <dbReference type="NCBI Taxonomy" id="2126352"/>
    <lineage>
        <taxon>Bacteria</taxon>
        <taxon>Bacillati</taxon>
        <taxon>Bacillota</taxon>
        <taxon>Bacilli</taxon>
        <taxon>Bacillales</taxon>
        <taxon>Paenibacillaceae</taxon>
        <taxon>Brevibacillus</taxon>
    </lineage>
</organism>
<proteinExistence type="predicted"/>
<gene>
    <name evidence="2" type="ORF">C7R93_01085</name>
</gene>
<dbReference type="OrthoDB" id="2465987at2"/>
<dbReference type="RefSeq" id="WP_106837079.1">
    <property type="nucleotide sequence ID" value="NZ_JBCNIW010000033.1"/>
</dbReference>
<accession>A0A2P7VPC2</accession>
<evidence type="ECO:0000256" key="1">
    <source>
        <dbReference type="SAM" id="SignalP"/>
    </source>
</evidence>